<evidence type="ECO:0000313" key="2">
    <source>
        <dbReference type="EMBL" id="KAF1986645.1"/>
    </source>
</evidence>
<organism evidence="2 3">
    <name type="scientific">Aulographum hederae CBS 113979</name>
    <dbReference type="NCBI Taxonomy" id="1176131"/>
    <lineage>
        <taxon>Eukaryota</taxon>
        <taxon>Fungi</taxon>
        <taxon>Dikarya</taxon>
        <taxon>Ascomycota</taxon>
        <taxon>Pezizomycotina</taxon>
        <taxon>Dothideomycetes</taxon>
        <taxon>Pleosporomycetidae</taxon>
        <taxon>Aulographales</taxon>
        <taxon>Aulographaceae</taxon>
    </lineage>
</organism>
<dbReference type="AlphaFoldDB" id="A0A6G1H0D7"/>
<reference evidence="2" key="1">
    <citation type="journal article" date="2020" name="Stud. Mycol.">
        <title>101 Dothideomycetes genomes: a test case for predicting lifestyles and emergence of pathogens.</title>
        <authorList>
            <person name="Haridas S."/>
            <person name="Albert R."/>
            <person name="Binder M."/>
            <person name="Bloem J."/>
            <person name="Labutti K."/>
            <person name="Salamov A."/>
            <person name="Andreopoulos B."/>
            <person name="Baker S."/>
            <person name="Barry K."/>
            <person name="Bills G."/>
            <person name="Bluhm B."/>
            <person name="Cannon C."/>
            <person name="Castanera R."/>
            <person name="Culley D."/>
            <person name="Daum C."/>
            <person name="Ezra D."/>
            <person name="Gonzalez J."/>
            <person name="Henrissat B."/>
            <person name="Kuo A."/>
            <person name="Liang C."/>
            <person name="Lipzen A."/>
            <person name="Lutzoni F."/>
            <person name="Magnuson J."/>
            <person name="Mondo S."/>
            <person name="Nolan M."/>
            <person name="Ohm R."/>
            <person name="Pangilinan J."/>
            <person name="Park H.-J."/>
            <person name="Ramirez L."/>
            <person name="Alfaro M."/>
            <person name="Sun H."/>
            <person name="Tritt A."/>
            <person name="Yoshinaga Y."/>
            <person name="Zwiers L.-H."/>
            <person name="Turgeon B."/>
            <person name="Goodwin S."/>
            <person name="Spatafora J."/>
            <person name="Crous P."/>
            <person name="Grigoriev I."/>
        </authorList>
    </citation>
    <scope>NUCLEOTIDE SEQUENCE</scope>
    <source>
        <strain evidence="2">CBS 113979</strain>
    </source>
</reference>
<dbReference type="EMBL" id="ML977156">
    <property type="protein sequence ID" value="KAF1986645.1"/>
    <property type="molecule type" value="Genomic_DNA"/>
</dbReference>
<feature type="region of interest" description="Disordered" evidence="1">
    <location>
        <begin position="1"/>
        <end position="43"/>
    </location>
</feature>
<dbReference type="Proteomes" id="UP000800041">
    <property type="component" value="Unassembled WGS sequence"/>
</dbReference>
<evidence type="ECO:0000313" key="3">
    <source>
        <dbReference type="Proteomes" id="UP000800041"/>
    </source>
</evidence>
<feature type="region of interest" description="Disordered" evidence="1">
    <location>
        <begin position="463"/>
        <end position="496"/>
    </location>
</feature>
<feature type="region of interest" description="Disordered" evidence="1">
    <location>
        <begin position="414"/>
        <end position="442"/>
    </location>
</feature>
<keyword evidence="3" id="KW-1185">Reference proteome</keyword>
<evidence type="ECO:0000256" key="1">
    <source>
        <dbReference type="SAM" id="MobiDB-lite"/>
    </source>
</evidence>
<accession>A0A6G1H0D7</accession>
<feature type="compositionally biased region" description="Polar residues" evidence="1">
    <location>
        <begin position="1"/>
        <end position="12"/>
    </location>
</feature>
<sequence>MAAAASTLSASEPRQLERHHVRSLTYQDDHAHPRRPSYRRVTTSIDRKASLPPALGRVEGTPTPSTRLRADSAHNAFINRDDLSLESAVTPDGDAISYERQFLAAWGMSRKLWLKLPNHLKESVAAIQHAGAAALTGFSRLEDMGLVLEREPMAADLSNSSCSSEDEHSDEDRKHKRTKSSSSASSVLGPISPIDPFTLRLNGQTSSPYPSPAPQVGGFSWDTGASTPGFIYDSNTMSGGLSRTISTSGLLSPGAATGANFHPPTNPGTSRRMAELTHLRSHSLVRIRHMVRRCDVDFAEWKREATLASMRDSSSNGSEDTEDEDAIEEFESWWEGSKALAREMEAKGNRLVELYGGMAGECILCLVLRSAYLMIMTLGHLHVLQLTIHEFVKRLCSRIASRSSLLNPFLVAGSPSASKGRQRERPAEAAGDAEEVGDHDAIYGDVPGRQNAAISVDPVVPGQLDAKEMGGGPGRWASSQRQGAVLLRLSHPASSP</sequence>
<name>A0A6G1H0D7_9PEZI</name>
<dbReference type="OrthoDB" id="3898724at2759"/>
<protein>
    <submittedName>
        <fullName evidence="2">Uncharacterized protein</fullName>
    </submittedName>
</protein>
<gene>
    <name evidence="2" type="ORF">K402DRAFT_431041</name>
</gene>
<feature type="region of interest" description="Disordered" evidence="1">
    <location>
        <begin position="155"/>
        <end position="191"/>
    </location>
</feature>
<proteinExistence type="predicted"/>